<name>A0A8A3PAN8_9HELO</name>
<evidence type="ECO:0000256" key="1">
    <source>
        <dbReference type="SAM" id="MobiDB-lite"/>
    </source>
</evidence>
<proteinExistence type="predicted"/>
<protein>
    <submittedName>
        <fullName evidence="2">Uncharacterized protein</fullName>
    </submittedName>
</protein>
<feature type="compositionally biased region" description="Gly residues" evidence="1">
    <location>
        <begin position="134"/>
        <end position="153"/>
    </location>
</feature>
<gene>
    <name evidence="2" type="ORF">DSL72_001666</name>
</gene>
<keyword evidence="3" id="KW-1185">Reference proteome</keyword>
<feature type="region of interest" description="Disordered" evidence="1">
    <location>
        <begin position="119"/>
        <end position="165"/>
    </location>
</feature>
<dbReference type="AlphaFoldDB" id="A0A8A3PAN8"/>
<sequence>MRPRRNIRSHLPIQRRIQRIMITLQRLQAIHDLREAIGSEQGLFGFQQVDGLRELDAEAGGHVVDDLVGVVGVGGGRGLRVVASLAVGDVHAGEAEGDGRAVDVAGAVGVEGVGEAFGAGGDAGDVVDDEVGGGDDAGGEGGGGDGDGAGAGGEADAEGFEGYHG</sequence>
<organism evidence="2 3">
    <name type="scientific">Monilinia vaccinii-corymbosi</name>
    <dbReference type="NCBI Taxonomy" id="61207"/>
    <lineage>
        <taxon>Eukaryota</taxon>
        <taxon>Fungi</taxon>
        <taxon>Dikarya</taxon>
        <taxon>Ascomycota</taxon>
        <taxon>Pezizomycotina</taxon>
        <taxon>Leotiomycetes</taxon>
        <taxon>Helotiales</taxon>
        <taxon>Sclerotiniaceae</taxon>
        <taxon>Monilinia</taxon>
    </lineage>
</organism>
<evidence type="ECO:0000313" key="3">
    <source>
        <dbReference type="Proteomes" id="UP000672032"/>
    </source>
</evidence>
<reference evidence="2" key="1">
    <citation type="submission" date="2020-10" db="EMBL/GenBank/DDBJ databases">
        <title>Genome Sequence of Monilinia vaccinii-corymbosi Sheds Light on Mummy Berry Disease Infection of Blueberry and Mating Type.</title>
        <authorList>
            <person name="Yow A.G."/>
            <person name="Zhang Y."/>
            <person name="Bansal K."/>
            <person name="Eacker S.M."/>
            <person name="Sullivan S."/>
            <person name="Liachko I."/>
            <person name="Cubeta M.A."/>
            <person name="Rollins J.A."/>
            <person name="Ashrafi H."/>
        </authorList>
    </citation>
    <scope>NUCLEOTIDE SEQUENCE</scope>
    <source>
        <strain evidence="2">RL-1</strain>
    </source>
</reference>
<accession>A0A8A3PAN8</accession>
<dbReference type="EMBL" id="CP063406">
    <property type="protein sequence ID" value="QSZ32097.1"/>
    <property type="molecule type" value="Genomic_DNA"/>
</dbReference>
<dbReference type="Proteomes" id="UP000672032">
    <property type="component" value="Chromosome 2"/>
</dbReference>
<evidence type="ECO:0000313" key="2">
    <source>
        <dbReference type="EMBL" id="QSZ32097.1"/>
    </source>
</evidence>